<dbReference type="InterPro" id="IPR017887">
    <property type="entry name" value="TF_TCP_subgr"/>
</dbReference>
<evidence type="ECO:0000313" key="2">
    <source>
        <dbReference type="EMBL" id="KAL3824820.1"/>
    </source>
</evidence>
<protein>
    <recommendedName>
        <fullName evidence="1">TCP domain-containing protein</fullName>
    </recommendedName>
</protein>
<dbReference type="EMBL" id="JBJXBP010000006">
    <property type="protein sequence ID" value="KAL3824820.1"/>
    <property type="molecule type" value="Genomic_DNA"/>
</dbReference>
<reference evidence="2 3" key="1">
    <citation type="submission" date="2024-12" db="EMBL/GenBank/DDBJ databases">
        <title>The unique morphological basis and parallel evolutionary history of personate flowers in Penstemon.</title>
        <authorList>
            <person name="Depatie T.H."/>
            <person name="Wessinger C.A."/>
        </authorList>
    </citation>
    <scope>NUCLEOTIDE SEQUENCE [LARGE SCALE GENOMIC DNA]</scope>
    <source>
        <strain evidence="2">WTNN_2</strain>
        <tissue evidence="2">Leaf</tissue>
    </source>
</reference>
<gene>
    <name evidence="2" type="ORF">ACJIZ3_020849</name>
</gene>
<organism evidence="2 3">
    <name type="scientific">Penstemon smallii</name>
    <dbReference type="NCBI Taxonomy" id="265156"/>
    <lineage>
        <taxon>Eukaryota</taxon>
        <taxon>Viridiplantae</taxon>
        <taxon>Streptophyta</taxon>
        <taxon>Embryophyta</taxon>
        <taxon>Tracheophyta</taxon>
        <taxon>Spermatophyta</taxon>
        <taxon>Magnoliopsida</taxon>
        <taxon>eudicotyledons</taxon>
        <taxon>Gunneridae</taxon>
        <taxon>Pentapetalae</taxon>
        <taxon>asterids</taxon>
        <taxon>lamiids</taxon>
        <taxon>Lamiales</taxon>
        <taxon>Plantaginaceae</taxon>
        <taxon>Cheloneae</taxon>
        <taxon>Penstemon</taxon>
    </lineage>
</organism>
<evidence type="ECO:0000259" key="1">
    <source>
        <dbReference type="Pfam" id="PF03634"/>
    </source>
</evidence>
<proteinExistence type="predicted"/>
<dbReference type="Proteomes" id="UP001634393">
    <property type="component" value="Unassembled WGS sequence"/>
</dbReference>
<sequence>MKDHLHPSLLGHRTSGETIDWLLKQAESSVNAVLGTTFASSTSTKSASAEVVSVDLSGTGLASDNELNSNQVFLVQSQEVEVVNRKAKTVKLPPFIWGPEFESDFTEKERALFMSY</sequence>
<keyword evidence="3" id="KW-1185">Reference proteome</keyword>
<evidence type="ECO:0000313" key="3">
    <source>
        <dbReference type="Proteomes" id="UP001634393"/>
    </source>
</evidence>
<dbReference type="Pfam" id="PF03634">
    <property type="entry name" value="TCP"/>
    <property type="match status" value="1"/>
</dbReference>
<comment type="caution">
    <text evidence="2">The sequence shown here is derived from an EMBL/GenBank/DDBJ whole genome shotgun (WGS) entry which is preliminary data.</text>
</comment>
<dbReference type="AlphaFoldDB" id="A0ABD3SK10"/>
<feature type="domain" description="TCP" evidence="1">
    <location>
        <begin position="9"/>
        <end position="88"/>
    </location>
</feature>
<name>A0ABD3SK10_9LAMI</name>
<accession>A0ABD3SK10</accession>